<dbReference type="SMART" id="SM00276">
    <property type="entry name" value="GLECT"/>
    <property type="match status" value="2"/>
</dbReference>
<comment type="caution">
    <text evidence="5">The sequence shown here is derived from an EMBL/GenBank/DDBJ whole genome shotgun (WGS) entry which is preliminary data.</text>
</comment>
<dbReference type="Pfam" id="PF00337">
    <property type="entry name" value="Gal-bind_lectin"/>
    <property type="match status" value="2"/>
</dbReference>
<evidence type="ECO:0000313" key="5">
    <source>
        <dbReference type="EMBL" id="CAL1294161.1"/>
    </source>
</evidence>
<gene>
    <name evidence="5" type="ORF">LARSCL_LOCUS18571</name>
</gene>
<dbReference type="FunFam" id="2.60.120.200:FF:000124">
    <property type="entry name" value="Galectin-4"/>
    <property type="match status" value="1"/>
</dbReference>
<dbReference type="SUPFAM" id="SSF49899">
    <property type="entry name" value="Concanavalin A-like lectins/glucanases"/>
    <property type="match status" value="2"/>
</dbReference>
<evidence type="ECO:0000259" key="4">
    <source>
        <dbReference type="PROSITE" id="PS51304"/>
    </source>
</evidence>
<feature type="domain" description="Galectin" evidence="4">
    <location>
        <begin position="281"/>
        <end position="434"/>
    </location>
</feature>
<dbReference type="PANTHER" id="PTHR11346:SF176">
    <property type="entry name" value="32 KDA BETA-GALACTOSIDE-BINDING LECTIN LEC-3"/>
    <property type="match status" value="1"/>
</dbReference>
<feature type="domain" description="Galectin" evidence="4">
    <location>
        <begin position="76"/>
        <end position="206"/>
    </location>
</feature>
<dbReference type="PANTHER" id="PTHR11346">
    <property type="entry name" value="GALECTIN"/>
    <property type="match status" value="1"/>
</dbReference>
<dbReference type="InterPro" id="IPR001079">
    <property type="entry name" value="Galectin_CRD"/>
</dbReference>
<organism evidence="5 6">
    <name type="scientific">Larinioides sclopetarius</name>
    <dbReference type="NCBI Taxonomy" id="280406"/>
    <lineage>
        <taxon>Eukaryota</taxon>
        <taxon>Metazoa</taxon>
        <taxon>Ecdysozoa</taxon>
        <taxon>Arthropoda</taxon>
        <taxon>Chelicerata</taxon>
        <taxon>Arachnida</taxon>
        <taxon>Araneae</taxon>
        <taxon>Araneomorphae</taxon>
        <taxon>Entelegynae</taxon>
        <taxon>Araneoidea</taxon>
        <taxon>Araneidae</taxon>
        <taxon>Larinioides</taxon>
    </lineage>
</organism>
<dbReference type="AlphaFoldDB" id="A0AAV2BDA0"/>
<dbReference type="InterPro" id="IPR013320">
    <property type="entry name" value="ConA-like_dom_sf"/>
</dbReference>
<evidence type="ECO:0000313" key="6">
    <source>
        <dbReference type="Proteomes" id="UP001497382"/>
    </source>
</evidence>
<name>A0AAV2BDA0_9ARAC</name>
<protein>
    <recommendedName>
        <fullName evidence="3">Galectin</fullName>
    </recommendedName>
</protein>
<proteinExistence type="predicted"/>
<feature type="non-terminal residue" evidence="5">
    <location>
        <position position="1"/>
    </location>
</feature>
<dbReference type="PROSITE" id="PS51304">
    <property type="entry name" value="GALECTIN"/>
    <property type="match status" value="2"/>
</dbReference>
<dbReference type="SMART" id="SM00908">
    <property type="entry name" value="Gal-bind_lectin"/>
    <property type="match status" value="2"/>
</dbReference>
<keyword evidence="1 3" id="KW-0430">Lectin</keyword>
<dbReference type="Gene3D" id="2.60.120.200">
    <property type="match status" value="3"/>
</dbReference>
<evidence type="ECO:0000256" key="3">
    <source>
        <dbReference type="RuleBase" id="RU102079"/>
    </source>
</evidence>
<reference evidence="5 6" key="1">
    <citation type="submission" date="2024-04" db="EMBL/GenBank/DDBJ databases">
        <authorList>
            <person name="Rising A."/>
            <person name="Reimegard J."/>
            <person name="Sonavane S."/>
            <person name="Akerstrom W."/>
            <person name="Nylinder S."/>
            <person name="Hedman E."/>
            <person name="Kallberg Y."/>
        </authorList>
    </citation>
    <scope>NUCLEOTIDE SEQUENCE [LARGE SCALE GENOMIC DNA]</scope>
</reference>
<keyword evidence="6" id="KW-1185">Reference proteome</keyword>
<dbReference type="InterPro" id="IPR044156">
    <property type="entry name" value="Galectin-like"/>
</dbReference>
<evidence type="ECO:0000256" key="1">
    <source>
        <dbReference type="ARBA" id="ARBA00022734"/>
    </source>
</evidence>
<dbReference type="Proteomes" id="UP001497382">
    <property type="component" value="Unassembled WGS sequence"/>
</dbReference>
<accession>A0AAV2BDA0</accession>
<evidence type="ECO:0000256" key="2">
    <source>
        <dbReference type="ARBA" id="ARBA00022737"/>
    </source>
</evidence>
<dbReference type="CDD" id="cd00070">
    <property type="entry name" value="GLECT"/>
    <property type="match status" value="2"/>
</dbReference>
<dbReference type="GO" id="GO:0030246">
    <property type="term" value="F:carbohydrate binding"/>
    <property type="evidence" value="ECO:0007669"/>
    <property type="project" value="UniProtKB-UniRule"/>
</dbReference>
<keyword evidence="2" id="KW-0677">Repeat</keyword>
<sequence>FPLHSRVETLPETDATLNGIPAAAIKSSAGRRLLLIKLARSKSRWNSLSFECVFTPTASNFPAKIIQRHNHVEGCQTRGIPGGIYNGKMIEIDGMVPYGAQRFEINLNTGFDSSSDRALHISVRFDQHCVVRNSYEMGCWNVEEKNGSFPFSTGREFTLMIMAEMGFYRIAVNGQHCWEFNHRLPMERVNSISVDGSVQIHRIEFIDGMNRRQPSPYNPSIAVCPSAKVNPGFMPYQPSPYNPPSIAVCPSAKVNPGFRPGVGPGISPMPSIPSYPAVPSNPGTCTIPAYPSFPATTTCVIPPPEQMPGYNPGGSSLAPVYNPSIPYAYPIYGGLKSGMMIYISGRPSANAQSRNVVRNSRTNNVWGGEENMVSHFPFQPAVNFDIIIRVEFERFMVAVNGQHFVEFRHRLKPLDMFDTLYIENDVIVSSIRFA</sequence>
<dbReference type="EMBL" id="CAXIEN010000339">
    <property type="protein sequence ID" value="CAL1294161.1"/>
    <property type="molecule type" value="Genomic_DNA"/>
</dbReference>